<sequence>MDKQKNLWLTANSQGPSTVVKDSAPKLVRIGLYELEETLGKGNFAVVKLATHVVTKTKVAIKIIDKKPPCEETSENIIQRTRENLKDTVNHLTSERFSPARRVNENNYSFSSSNEHGDPASPIRNLQQEYQMLQKFSKAQLPDVCNNIHITCSNTSRSPSSSPPVCTSPTISSGSCSPTLQRLQLSSGGHCSSASSPTH</sequence>
<dbReference type="RefSeq" id="XP_008484046.1">
    <property type="nucleotide sequence ID" value="XM_008485824.3"/>
</dbReference>
<dbReference type="Gene3D" id="3.30.200.20">
    <property type="entry name" value="Phosphorylase Kinase, domain 1"/>
    <property type="match status" value="1"/>
</dbReference>
<dbReference type="Proteomes" id="UP000079169">
    <property type="component" value="Unplaced"/>
</dbReference>
<dbReference type="InterPro" id="IPR011009">
    <property type="entry name" value="Kinase-like_dom_sf"/>
</dbReference>
<protein>
    <submittedName>
        <fullName evidence="4">Serine/threonine-protein kinase SIK1-like</fullName>
    </submittedName>
</protein>
<keyword evidence="3" id="KW-1185">Reference proteome</keyword>
<keyword evidence="1" id="KW-0547">Nucleotide-binding</keyword>
<reference evidence="4" key="1">
    <citation type="submission" date="2025-08" db="UniProtKB">
        <authorList>
            <consortium name="RefSeq"/>
        </authorList>
    </citation>
    <scope>IDENTIFICATION</scope>
</reference>
<feature type="binding site" evidence="1">
    <location>
        <position position="62"/>
    </location>
    <ligand>
        <name>ATP</name>
        <dbReference type="ChEBI" id="CHEBI:30616"/>
    </ligand>
</feature>
<name>A0A1S3DL28_DIACI</name>
<dbReference type="GeneID" id="103520724"/>
<evidence type="ECO:0000313" key="4">
    <source>
        <dbReference type="RefSeq" id="XP_008484046.1"/>
    </source>
</evidence>
<dbReference type="SUPFAM" id="SSF56112">
    <property type="entry name" value="Protein kinase-like (PK-like)"/>
    <property type="match status" value="1"/>
</dbReference>
<dbReference type="PROSITE" id="PS00107">
    <property type="entry name" value="PROTEIN_KINASE_ATP"/>
    <property type="match status" value="1"/>
</dbReference>
<evidence type="ECO:0000313" key="3">
    <source>
        <dbReference type="Proteomes" id="UP000079169"/>
    </source>
</evidence>
<organism evidence="3 4">
    <name type="scientific">Diaphorina citri</name>
    <name type="common">Asian citrus psyllid</name>
    <dbReference type="NCBI Taxonomy" id="121845"/>
    <lineage>
        <taxon>Eukaryota</taxon>
        <taxon>Metazoa</taxon>
        <taxon>Ecdysozoa</taxon>
        <taxon>Arthropoda</taxon>
        <taxon>Hexapoda</taxon>
        <taxon>Insecta</taxon>
        <taxon>Pterygota</taxon>
        <taxon>Neoptera</taxon>
        <taxon>Paraneoptera</taxon>
        <taxon>Hemiptera</taxon>
        <taxon>Sternorrhyncha</taxon>
        <taxon>Psylloidea</taxon>
        <taxon>Psyllidae</taxon>
        <taxon>Diaphorininae</taxon>
        <taxon>Diaphorina</taxon>
    </lineage>
</organism>
<evidence type="ECO:0000256" key="1">
    <source>
        <dbReference type="PROSITE-ProRule" id="PRU10141"/>
    </source>
</evidence>
<dbReference type="InterPro" id="IPR017441">
    <property type="entry name" value="Protein_kinase_ATP_BS"/>
</dbReference>
<proteinExistence type="predicted"/>
<feature type="non-terminal residue" evidence="4">
    <location>
        <position position="199"/>
    </location>
</feature>
<dbReference type="AlphaFoldDB" id="A0A1S3DL28"/>
<accession>A0A1S3DL28</accession>
<dbReference type="KEGG" id="dci:103520724"/>
<feature type="region of interest" description="Disordered" evidence="2">
    <location>
        <begin position="152"/>
        <end position="173"/>
    </location>
</feature>
<dbReference type="PaxDb" id="121845-A0A1S3DL28"/>
<keyword evidence="1" id="KW-0067">ATP-binding</keyword>
<evidence type="ECO:0000256" key="2">
    <source>
        <dbReference type="SAM" id="MobiDB-lite"/>
    </source>
</evidence>
<dbReference type="GO" id="GO:0005524">
    <property type="term" value="F:ATP binding"/>
    <property type="evidence" value="ECO:0007669"/>
    <property type="project" value="UniProtKB-UniRule"/>
</dbReference>
<gene>
    <name evidence="4" type="primary">LOC103520724</name>
</gene>
<dbReference type="STRING" id="121845.A0A1S3DL28"/>